<evidence type="ECO:0000313" key="3">
    <source>
        <dbReference type="Proteomes" id="UP000193920"/>
    </source>
</evidence>
<evidence type="ECO:0000313" key="2">
    <source>
        <dbReference type="EMBL" id="ORY79121.1"/>
    </source>
</evidence>
<feature type="compositionally biased region" description="Basic residues" evidence="1">
    <location>
        <begin position="24"/>
        <end position="33"/>
    </location>
</feature>
<sequence>MTQEMVTVTKKNSKDIKKMLPPHLRNKGSKNKKFSSPLKNHVEIKDDKSSISSNNGDDNVIINNDIDNNMIGRSKSTNEVIDQQRRNRFYNEPLNESNLNKLNSLNNSSKFKFQQMKLNYLNTPSTNNNINPMMNGGSKRNSEQYIFNEDLINENVHPKNLPLNVNQFRSSFIEQNRNTSVNNNNLSNFNINNSIISTSPTKSFYSSSFPTQLTINTTPVANKRRSLSLPTSPMDMMTNNSNNRMVRMNTFGVLENFEVKPKDTMNHMMNHSVQLSRSTSRGGSDDKIQQILGDGAVNSFERSNVQLLNESIEKSGNKHGNREKIQQILIDGGNKNKNANNNNNNNGNKRDNKDSYSILPTSPLSTSNIEKLETKSGLNPSLHTNINKLATNNGYREPISPSSGISSSNGNLSFTGLNHHDLPQSILLNGNHNYGVIDRSNSNGSSILGKSNGRQGSIRERKSNDIMNINSVSQISSGSEKSIQELNGEGHSEPQLTFALPSNSTPATVHFQGNLTISKNGFHVSSGIQVNTERPANIASSIVSPLQNAGPHKLNNDAAMTAADKNRNGLLSYDHNSENDIFAVVARKQQEERRKNEKNKLKISKETQVFSCYIEKLSSRKKFQKRILRFDGVYLICLSQKKKQKLPSNTTFTMVNPPCFSDNTEEGKNYLEIIKKLYTDVSPGPEFSSPLIAVEDSKSKTGNPNLKAKHYYQPKWIINIKNIISVRPLIHPDLLSLSNPQLIYKKIEQELQHYITGDLEKDTKTFIIITNDGTFYVIRAYSEREFNRWLYILTRSKEILEELVDPRLMVPDALPPPPSASPDPNQKNNTKTNNDHDHDHGSGNGNDNINDGSSISSSNVNPEINSIRRFMSREEDIPRSGSANSRTYRSNSRNSNYGRTQALSRSRSHGHTRNDSVRRSGSRSSGYLANANSELRALYTNSSASGLVLKTEYTDLIERKLPKNPLHFHCTVYDYWKGILKQLYAVDKEIFSSVVKAENSELMSILRDSGGDMEQDEMESESNSMPLPVAKPTINTVTLNSQTTTLSSSTSQKNSKLSPTKSNSSDTRSSIGSIPTNLKDKPLINAIPTEEHYAQFNSLRPRPRSGSAPPLSTIMNKYGNRELDSSLESPIPTTPTATAISTTTTPSNPNNKINTNKLSIINNVNSDGTTTIPYKHDKIETASKELKSFSTSTLLPETLDTRASIGGMVGISTNQTQTSILEDNGDINNSDNNNENTNSNNNNGNNNNNDNTNSNGHSNNNNNNNNGHNNNNNNINGNGNGNENDNEIVQRRNTITMEEKKKTYGTQGFLGHDDNLIHDEIYTIGTIEQPELKTIKLTKDNQPMKQHRNSIYSPNATESLRIPSSDPTLKEPLIKSISWDRDLIFTIHGLLRIFHRLSGIPFKEDGESEVNTPPPPIPRWYYQFCVKSIPVYVIQIQNMLIDYLQELEYHQGKFDEIEMIKDDICLHNKTVLSERYRTIQAALDTFIKLSNLWDEIINQWKLEMIQEKFDAETLLISESEVDSYLLQNVQVSDVLAIHEKIKDYVGKEMLKGCRNLLKLFGEELKN</sequence>
<proteinExistence type="predicted"/>
<protein>
    <recommendedName>
        <fullName evidence="4">PH domain-containing protein</fullName>
    </recommendedName>
</protein>
<feature type="compositionally biased region" description="Polar residues" evidence="1">
    <location>
        <begin position="358"/>
        <end position="368"/>
    </location>
</feature>
<accession>A0A1Y2F5I0</accession>
<feature type="region of interest" description="Disordered" evidence="1">
    <location>
        <begin position="1043"/>
        <end position="1080"/>
    </location>
</feature>
<gene>
    <name evidence="2" type="ORF">LY90DRAFT_698127</name>
</gene>
<feature type="compositionally biased region" description="Low complexity" evidence="1">
    <location>
        <begin position="1226"/>
        <end position="1283"/>
    </location>
</feature>
<organism evidence="2 3">
    <name type="scientific">Neocallimastix californiae</name>
    <dbReference type="NCBI Taxonomy" id="1754190"/>
    <lineage>
        <taxon>Eukaryota</taxon>
        <taxon>Fungi</taxon>
        <taxon>Fungi incertae sedis</taxon>
        <taxon>Chytridiomycota</taxon>
        <taxon>Chytridiomycota incertae sedis</taxon>
        <taxon>Neocallimastigomycetes</taxon>
        <taxon>Neocallimastigales</taxon>
        <taxon>Neocallimastigaceae</taxon>
        <taxon>Neocallimastix</taxon>
    </lineage>
</organism>
<feature type="region of interest" description="Disordered" evidence="1">
    <location>
        <begin position="331"/>
        <end position="368"/>
    </location>
</feature>
<feature type="compositionally biased region" description="Acidic residues" evidence="1">
    <location>
        <begin position="1011"/>
        <end position="1020"/>
    </location>
</feature>
<feature type="compositionally biased region" description="Low complexity" evidence="1">
    <location>
        <begin position="884"/>
        <end position="900"/>
    </location>
</feature>
<dbReference type="EMBL" id="MCOG01000015">
    <property type="protein sequence ID" value="ORY79121.1"/>
    <property type="molecule type" value="Genomic_DNA"/>
</dbReference>
<dbReference type="Proteomes" id="UP000193920">
    <property type="component" value="Unassembled WGS sequence"/>
</dbReference>
<feature type="region of interest" description="Disordered" evidence="1">
    <location>
        <begin position="1221"/>
        <end position="1286"/>
    </location>
</feature>
<feature type="compositionally biased region" description="Polar residues" evidence="1">
    <location>
        <begin position="440"/>
        <end position="455"/>
    </location>
</feature>
<dbReference type="OrthoDB" id="2412252at2759"/>
<evidence type="ECO:0000256" key="1">
    <source>
        <dbReference type="SAM" id="MobiDB-lite"/>
    </source>
</evidence>
<feature type="compositionally biased region" description="Polar residues" evidence="1">
    <location>
        <begin position="1"/>
        <end position="10"/>
    </location>
</feature>
<feature type="compositionally biased region" description="Low complexity" evidence="1">
    <location>
        <begin position="331"/>
        <end position="347"/>
    </location>
</feature>
<feature type="region of interest" description="Disordered" evidence="1">
    <location>
        <begin position="440"/>
        <end position="493"/>
    </location>
</feature>
<feature type="compositionally biased region" description="Polar residues" evidence="1">
    <location>
        <begin position="465"/>
        <end position="485"/>
    </location>
</feature>
<feature type="region of interest" description="Disordered" evidence="1">
    <location>
        <begin position="810"/>
        <end position="926"/>
    </location>
</feature>
<comment type="caution">
    <text evidence="2">The sequence shown here is derived from an EMBL/GenBank/DDBJ whole genome shotgun (WGS) entry which is preliminary data.</text>
</comment>
<feature type="compositionally biased region" description="Polar residues" evidence="1">
    <location>
        <begin position="1059"/>
        <end position="1076"/>
    </location>
</feature>
<keyword evidence="3" id="KW-1185">Reference proteome</keyword>
<feature type="compositionally biased region" description="Low complexity" evidence="1">
    <location>
        <begin position="822"/>
        <end position="832"/>
    </location>
</feature>
<feature type="compositionally biased region" description="Low complexity" evidence="1">
    <location>
        <begin position="845"/>
        <end position="859"/>
    </location>
</feature>
<name>A0A1Y2F5I0_9FUNG</name>
<feature type="compositionally biased region" description="Low complexity" evidence="1">
    <location>
        <begin position="1043"/>
        <end position="1058"/>
    </location>
</feature>
<feature type="region of interest" description="Disordered" evidence="1">
    <location>
        <begin position="1010"/>
        <end position="1030"/>
    </location>
</feature>
<feature type="region of interest" description="Disordered" evidence="1">
    <location>
        <begin position="1"/>
        <end position="38"/>
    </location>
</feature>
<evidence type="ECO:0008006" key="4">
    <source>
        <dbReference type="Google" id="ProtNLM"/>
    </source>
</evidence>
<reference evidence="2 3" key="1">
    <citation type="submission" date="2016-08" db="EMBL/GenBank/DDBJ databases">
        <title>A Parts List for Fungal Cellulosomes Revealed by Comparative Genomics.</title>
        <authorList>
            <consortium name="DOE Joint Genome Institute"/>
            <person name="Haitjema C.H."/>
            <person name="Gilmore S.P."/>
            <person name="Henske J.K."/>
            <person name="Solomon K.V."/>
            <person name="De Groot R."/>
            <person name="Kuo A."/>
            <person name="Mondo S.J."/>
            <person name="Salamov A.A."/>
            <person name="Labutti K."/>
            <person name="Zhao Z."/>
            <person name="Chiniquy J."/>
            <person name="Barry K."/>
            <person name="Brewer H.M."/>
            <person name="Purvine S.O."/>
            <person name="Wright A.T."/>
            <person name="Boxma B."/>
            <person name="Van Alen T."/>
            <person name="Hackstein J.H."/>
            <person name="Baker S.E."/>
            <person name="Grigoriev I.V."/>
            <person name="O'Malley M.A."/>
        </authorList>
    </citation>
    <scope>NUCLEOTIDE SEQUENCE [LARGE SCALE GENOMIC DNA]</scope>
    <source>
        <strain evidence="2 3">G1</strain>
    </source>
</reference>